<organism evidence="1 2">
    <name type="scientific">Arabidopsis thaliana</name>
    <name type="common">Mouse-ear cress</name>
    <dbReference type="NCBI Taxonomy" id="3702"/>
    <lineage>
        <taxon>Eukaryota</taxon>
        <taxon>Viridiplantae</taxon>
        <taxon>Streptophyta</taxon>
        <taxon>Embryophyta</taxon>
        <taxon>Tracheophyta</taxon>
        <taxon>Spermatophyta</taxon>
        <taxon>Magnoliopsida</taxon>
        <taxon>eudicotyledons</taxon>
        <taxon>Gunneridae</taxon>
        <taxon>Pentapetalae</taxon>
        <taxon>rosids</taxon>
        <taxon>malvids</taxon>
        <taxon>Brassicales</taxon>
        <taxon>Brassicaceae</taxon>
        <taxon>Camelineae</taxon>
        <taxon>Arabidopsis</taxon>
    </lineage>
</organism>
<dbReference type="AlphaFoldDB" id="A0A7G2EZQ0"/>
<sequence length="93" mass="10381">MFPVVGGNFTSVGTQQHNPCKLKEAVAAQSKATNEWITERDSLLLQIESSGVSSFEQRVKKEVGLFSTPLVRWWALQNEVCELKTELVEMVGL</sequence>
<name>A0A7G2EZQ0_ARATH</name>
<evidence type="ECO:0000313" key="2">
    <source>
        <dbReference type="Proteomes" id="UP000516314"/>
    </source>
</evidence>
<gene>
    <name evidence="1" type="ORF">AT9943_LOCUS14392</name>
</gene>
<protein>
    <submittedName>
        <fullName evidence="1">(thale cress) hypothetical protein</fullName>
    </submittedName>
</protein>
<reference evidence="1 2" key="1">
    <citation type="submission" date="2020-09" db="EMBL/GenBank/DDBJ databases">
        <authorList>
            <person name="Ashkenazy H."/>
        </authorList>
    </citation>
    <scope>NUCLEOTIDE SEQUENCE [LARGE SCALE GENOMIC DNA]</scope>
    <source>
        <strain evidence="2">cv. Cdm-0</strain>
    </source>
</reference>
<dbReference type="Proteomes" id="UP000516314">
    <property type="component" value="Chromosome 3"/>
</dbReference>
<dbReference type="EMBL" id="LR881468">
    <property type="protein sequence ID" value="CAD5326642.1"/>
    <property type="molecule type" value="Genomic_DNA"/>
</dbReference>
<accession>A0A7G2EZQ0</accession>
<proteinExistence type="predicted"/>
<evidence type="ECO:0000313" key="1">
    <source>
        <dbReference type="EMBL" id="CAD5326642.1"/>
    </source>
</evidence>